<gene>
    <name evidence="1" type="primary">jg3971</name>
    <name evidence="1" type="ORF">PAEG_LOCUS19366</name>
</gene>
<proteinExistence type="predicted"/>
<evidence type="ECO:0000313" key="1">
    <source>
        <dbReference type="EMBL" id="CAH2243172.1"/>
    </source>
</evidence>
<keyword evidence="2" id="KW-1185">Reference proteome</keyword>
<sequence>MCVTWPPRPNSAGSAGASCRCSRRRVTAAAPTSRAWRCYVTPAFACSACPTDAHQPLSSEPWEAINFILGAYAARTVSIMFNI</sequence>
<protein>
    <submittedName>
        <fullName evidence="1">Jg3971 protein</fullName>
    </submittedName>
</protein>
<organism evidence="1 2">
    <name type="scientific">Pararge aegeria aegeria</name>
    <dbReference type="NCBI Taxonomy" id="348720"/>
    <lineage>
        <taxon>Eukaryota</taxon>
        <taxon>Metazoa</taxon>
        <taxon>Ecdysozoa</taxon>
        <taxon>Arthropoda</taxon>
        <taxon>Hexapoda</taxon>
        <taxon>Insecta</taxon>
        <taxon>Pterygota</taxon>
        <taxon>Neoptera</taxon>
        <taxon>Endopterygota</taxon>
        <taxon>Lepidoptera</taxon>
        <taxon>Glossata</taxon>
        <taxon>Ditrysia</taxon>
        <taxon>Papilionoidea</taxon>
        <taxon>Nymphalidae</taxon>
        <taxon>Satyrinae</taxon>
        <taxon>Satyrini</taxon>
        <taxon>Parargina</taxon>
        <taxon>Pararge</taxon>
    </lineage>
</organism>
<dbReference type="Proteomes" id="UP000838756">
    <property type="component" value="Unassembled WGS sequence"/>
</dbReference>
<evidence type="ECO:0000313" key="2">
    <source>
        <dbReference type="Proteomes" id="UP000838756"/>
    </source>
</evidence>
<comment type="caution">
    <text evidence="1">The sequence shown here is derived from an EMBL/GenBank/DDBJ whole genome shotgun (WGS) entry which is preliminary data.</text>
</comment>
<name>A0A8S4RWI2_9NEOP</name>
<dbReference type="AlphaFoldDB" id="A0A8S4RWI2"/>
<accession>A0A8S4RWI2</accession>
<dbReference type="EMBL" id="CAKXAJ010025721">
    <property type="protein sequence ID" value="CAH2243172.1"/>
    <property type="molecule type" value="Genomic_DNA"/>
</dbReference>
<reference evidence="1" key="1">
    <citation type="submission" date="2022-03" db="EMBL/GenBank/DDBJ databases">
        <authorList>
            <person name="Lindestad O."/>
        </authorList>
    </citation>
    <scope>NUCLEOTIDE SEQUENCE</scope>
</reference>